<dbReference type="UniPathway" id="UPA00098">
    <property type="reaction ID" value="UER00361"/>
</dbReference>
<comment type="caution">
    <text evidence="9">The sequence shown here is derived from an EMBL/GenBank/DDBJ whole genome shotgun (WGS) entry which is preliminary data.</text>
</comment>
<dbReference type="Pfam" id="PF03807">
    <property type="entry name" value="F420_oxidored"/>
    <property type="match status" value="1"/>
</dbReference>
<evidence type="ECO:0000256" key="4">
    <source>
        <dbReference type="ARBA" id="ARBA00023002"/>
    </source>
</evidence>
<dbReference type="PIRSF" id="PIRSF000193">
    <property type="entry name" value="Pyrrol-5-carb_rd"/>
    <property type="match status" value="1"/>
</dbReference>
<proteinExistence type="inferred from homology"/>
<dbReference type="GO" id="GO:0005737">
    <property type="term" value="C:cytoplasm"/>
    <property type="evidence" value="ECO:0007669"/>
    <property type="project" value="UniProtKB-SubCell"/>
</dbReference>
<comment type="pathway">
    <text evidence="6">Amino-acid biosynthesis; L-proline biosynthesis; L-proline from L-glutamate 5-semialdehyde: step 1/1.</text>
</comment>
<keyword evidence="4 6" id="KW-0560">Oxidoreductase</keyword>
<evidence type="ECO:0000256" key="3">
    <source>
        <dbReference type="ARBA" id="ARBA00022857"/>
    </source>
</evidence>
<dbReference type="Pfam" id="PF14748">
    <property type="entry name" value="P5CR_dimer"/>
    <property type="match status" value="1"/>
</dbReference>
<dbReference type="SUPFAM" id="SSF48179">
    <property type="entry name" value="6-phosphogluconate dehydrogenase C-terminal domain-like"/>
    <property type="match status" value="1"/>
</dbReference>
<evidence type="ECO:0000313" key="10">
    <source>
        <dbReference type="Proteomes" id="UP000533476"/>
    </source>
</evidence>
<evidence type="ECO:0000259" key="7">
    <source>
        <dbReference type="Pfam" id="PF03807"/>
    </source>
</evidence>
<dbReference type="Proteomes" id="UP000533476">
    <property type="component" value="Unassembled WGS sequence"/>
</dbReference>
<dbReference type="GO" id="GO:0055129">
    <property type="term" value="P:L-proline biosynthetic process"/>
    <property type="evidence" value="ECO:0007669"/>
    <property type="project" value="UniProtKB-UniRule"/>
</dbReference>
<dbReference type="InterPro" id="IPR000304">
    <property type="entry name" value="Pyrroline-COOH_reductase"/>
</dbReference>
<dbReference type="Gene3D" id="3.40.50.720">
    <property type="entry name" value="NAD(P)-binding Rossmann-like Domain"/>
    <property type="match status" value="1"/>
</dbReference>
<dbReference type="FunFam" id="1.10.3730.10:FF:000001">
    <property type="entry name" value="Pyrroline-5-carboxylate reductase"/>
    <property type="match status" value="1"/>
</dbReference>
<dbReference type="PANTHER" id="PTHR11645">
    <property type="entry name" value="PYRROLINE-5-CARBOXYLATE REDUCTASE"/>
    <property type="match status" value="1"/>
</dbReference>
<keyword evidence="6" id="KW-0028">Amino-acid biosynthesis</keyword>
<dbReference type="HAMAP" id="MF_01925">
    <property type="entry name" value="P5C_reductase"/>
    <property type="match status" value="1"/>
</dbReference>
<reference evidence="9 10" key="1">
    <citation type="submission" date="2020-04" db="EMBL/GenBank/DDBJ databases">
        <authorList>
            <person name="Zhang R."/>
            <person name="Schippers A."/>
        </authorList>
    </citation>
    <scope>NUCLEOTIDE SEQUENCE [LARGE SCALE GENOMIC DNA]</scope>
    <source>
        <strain evidence="9 10">DSM 109850</strain>
    </source>
</reference>
<comment type="similarity">
    <text evidence="1 6">Belongs to the pyrroline-5-carboxylate reductase family.</text>
</comment>
<dbReference type="PANTHER" id="PTHR11645:SF0">
    <property type="entry name" value="PYRROLINE-5-CARBOXYLATE REDUCTASE 3"/>
    <property type="match status" value="1"/>
</dbReference>
<gene>
    <name evidence="6" type="primary">proC</name>
    <name evidence="9" type="ORF">HIJ39_04915</name>
</gene>
<dbReference type="EC" id="1.5.1.2" evidence="6"/>
<comment type="catalytic activity">
    <reaction evidence="6">
        <text>L-proline + NAD(+) = (S)-1-pyrroline-5-carboxylate + NADH + 2 H(+)</text>
        <dbReference type="Rhea" id="RHEA:14105"/>
        <dbReference type="ChEBI" id="CHEBI:15378"/>
        <dbReference type="ChEBI" id="CHEBI:17388"/>
        <dbReference type="ChEBI" id="CHEBI:57540"/>
        <dbReference type="ChEBI" id="CHEBI:57945"/>
        <dbReference type="ChEBI" id="CHEBI:60039"/>
        <dbReference type="EC" id="1.5.1.2"/>
    </reaction>
</comment>
<protein>
    <recommendedName>
        <fullName evidence="6">Pyrroline-5-carboxylate reductase</fullName>
        <shortName evidence="6">P5C reductase</shortName>
        <shortName evidence="6">P5CR</shortName>
        <ecNumber evidence="6">1.5.1.2</ecNumber>
    </recommendedName>
    <alternativeName>
        <fullName evidence="6">PCA reductase</fullName>
    </alternativeName>
</protein>
<evidence type="ECO:0000256" key="2">
    <source>
        <dbReference type="ARBA" id="ARBA00022650"/>
    </source>
</evidence>
<comment type="catalytic activity">
    <reaction evidence="6">
        <text>L-proline + NADP(+) = (S)-1-pyrroline-5-carboxylate + NADPH + 2 H(+)</text>
        <dbReference type="Rhea" id="RHEA:14109"/>
        <dbReference type="ChEBI" id="CHEBI:15378"/>
        <dbReference type="ChEBI" id="CHEBI:17388"/>
        <dbReference type="ChEBI" id="CHEBI:57783"/>
        <dbReference type="ChEBI" id="CHEBI:58349"/>
        <dbReference type="ChEBI" id="CHEBI:60039"/>
        <dbReference type="EC" id="1.5.1.2"/>
    </reaction>
</comment>
<dbReference type="EMBL" id="JABBVZ010000011">
    <property type="protein sequence ID" value="NMP21695.1"/>
    <property type="molecule type" value="Genomic_DNA"/>
</dbReference>
<dbReference type="Gene3D" id="1.10.3730.10">
    <property type="entry name" value="ProC C-terminal domain-like"/>
    <property type="match status" value="1"/>
</dbReference>
<sequence length="266" mass="28651">MQRIVMVGSGHLAHALWEGWNRTPIDAVVDVVARSTAHRHLWDGAYWDRAVSFEPARVAGADVVVLTVKPKDMEETLARIQPYLDESAIVISPVAGWTMDRIRSLGVGHPLVRIMPNVCAAVGASTTLAAFSGLTAEAEERVLALLRQFGTVTVIEESLMDPYTALLGSGPAYIFLLLEALIAGGEKLGADAERTRDLVSRMVEGAARLARDRSDDPLSDWISMVASPGGTTEALLQVLEQGGWPTMIQDAVVAASQRAEQLGEVR</sequence>
<dbReference type="AlphaFoldDB" id="A0A7Y0Q1U7"/>
<evidence type="ECO:0000256" key="6">
    <source>
        <dbReference type="HAMAP-Rule" id="MF_01925"/>
    </source>
</evidence>
<comment type="subcellular location">
    <subcellularLocation>
        <location evidence="6">Cytoplasm</location>
    </subcellularLocation>
</comment>
<dbReference type="RefSeq" id="WP_169097317.1">
    <property type="nucleotide sequence ID" value="NZ_JABBVZ010000011.1"/>
</dbReference>
<dbReference type="InterPro" id="IPR029036">
    <property type="entry name" value="P5CR_dimer"/>
</dbReference>
<dbReference type="InterPro" id="IPR028939">
    <property type="entry name" value="P5C_Rdtase_cat_N"/>
</dbReference>
<evidence type="ECO:0000256" key="5">
    <source>
        <dbReference type="ARBA" id="ARBA00058118"/>
    </source>
</evidence>
<evidence type="ECO:0000259" key="8">
    <source>
        <dbReference type="Pfam" id="PF14748"/>
    </source>
</evidence>
<keyword evidence="2 6" id="KW-0641">Proline biosynthesis</keyword>
<feature type="domain" description="Pyrroline-5-carboxylate reductase catalytic N-terminal" evidence="7">
    <location>
        <begin position="3"/>
        <end position="96"/>
    </location>
</feature>
<evidence type="ECO:0000256" key="1">
    <source>
        <dbReference type="ARBA" id="ARBA00005525"/>
    </source>
</evidence>
<name>A0A7Y0Q1U7_9FIRM</name>
<dbReference type="GO" id="GO:0004735">
    <property type="term" value="F:pyrroline-5-carboxylate reductase activity"/>
    <property type="evidence" value="ECO:0007669"/>
    <property type="project" value="UniProtKB-UniRule"/>
</dbReference>
<keyword evidence="10" id="KW-1185">Reference proteome</keyword>
<dbReference type="InterPro" id="IPR036291">
    <property type="entry name" value="NAD(P)-bd_dom_sf"/>
</dbReference>
<keyword evidence="6" id="KW-0963">Cytoplasm</keyword>
<accession>A0A7Y0Q1U7</accession>
<keyword evidence="3 6" id="KW-0521">NADP</keyword>
<evidence type="ECO:0000313" key="9">
    <source>
        <dbReference type="EMBL" id="NMP21695.1"/>
    </source>
</evidence>
<organism evidence="9 10">
    <name type="scientific">Sulfobacillus harzensis</name>
    <dbReference type="NCBI Taxonomy" id="2729629"/>
    <lineage>
        <taxon>Bacteria</taxon>
        <taxon>Bacillati</taxon>
        <taxon>Bacillota</taxon>
        <taxon>Clostridia</taxon>
        <taxon>Eubacteriales</taxon>
        <taxon>Clostridiales Family XVII. Incertae Sedis</taxon>
        <taxon>Sulfobacillus</taxon>
    </lineage>
</organism>
<feature type="domain" description="Pyrroline-5-carboxylate reductase dimerisation" evidence="8">
    <location>
        <begin position="157"/>
        <end position="262"/>
    </location>
</feature>
<dbReference type="InterPro" id="IPR008927">
    <property type="entry name" value="6-PGluconate_DH-like_C_sf"/>
</dbReference>
<comment type="function">
    <text evidence="5 6">Catalyzes the reduction of 1-pyrroline-5-carboxylate (PCA) to L-proline.</text>
</comment>
<dbReference type="SUPFAM" id="SSF51735">
    <property type="entry name" value="NAD(P)-binding Rossmann-fold domains"/>
    <property type="match status" value="1"/>
</dbReference>